<evidence type="ECO:0000313" key="2">
    <source>
        <dbReference type="EMBL" id="MBO1927199.1"/>
    </source>
</evidence>
<gene>
    <name evidence="2" type="ORF">J3998_06375</name>
</gene>
<evidence type="ECO:0000259" key="1">
    <source>
        <dbReference type="Pfam" id="PF13391"/>
    </source>
</evidence>
<comment type="caution">
    <text evidence="2">The sequence shown here is derived from an EMBL/GenBank/DDBJ whole genome shotgun (WGS) entry which is preliminary data.</text>
</comment>
<dbReference type="InterPro" id="IPR003615">
    <property type="entry name" value="HNH_nuc"/>
</dbReference>
<feature type="domain" description="HNH nuclease" evidence="1">
    <location>
        <begin position="33"/>
        <end position="84"/>
    </location>
</feature>
<reference evidence="2 3" key="1">
    <citation type="submission" date="2021-03" db="EMBL/GenBank/DDBJ databases">
        <title>Thiomicrorhabdus sp.nov.,novel sulfur-oxidizing bacteria isolated from coastal sediment.</title>
        <authorList>
            <person name="Liu X."/>
        </authorList>
    </citation>
    <scope>NUCLEOTIDE SEQUENCE [LARGE SCALE GENOMIC DNA]</scope>
    <source>
        <strain evidence="2 3">6S2-11</strain>
    </source>
</reference>
<dbReference type="Proteomes" id="UP000664835">
    <property type="component" value="Unassembled WGS sequence"/>
</dbReference>
<keyword evidence="2" id="KW-0255">Endonuclease</keyword>
<dbReference type="EMBL" id="JAGETV010000008">
    <property type="protein sequence ID" value="MBO1927199.1"/>
    <property type="molecule type" value="Genomic_DNA"/>
</dbReference>
<keyword evidence="3" id="KW-1185">Reference proteome</keyword>
<sequence>MAVSPKTRIQVWGESAARCAHCKEQLIYSEDSGIHESLVGEVCHIFAQGKKGPRANPNIPLEELDLPNNLLLLCRKHHKYVDDHPELFPAERLAEIKIKHIDWIVRQLSISKSWDCNLASLHYLNIPRLTILSAMSEEMVTYDIDTSRGLHCLGEKLLGVMLAYQGLLERMHPLVIEMPDFSDPCEEQIGMLFKFNDRFRTKNAPWPDRTIDYSNYLKGDVTKDPQVYKKFGNWKLIMIVDPMWITTSTAFCDFSPSGGQNKFSGLAMVKSIDYDGHIITATPLVMGIPKSPLHDIFNMDNNRIPRSIDV</sequence>
<name>A0ABS3Q4F6_9GAMM</name>
<dbReference type="GO" id="GO:0004519">
    <property type="term" value="F:endonuclease activity"/>
    <property type="evidence" value="ECO:0007669"/>
    <property type="project" value="UniProtKB-KW"/>
</dbReference>
<evidence type="ECO:0000313" key="3">
    <source>
        <dbReference type="Proteomes" id="UP000664835"/>
    </source>
</evidence>
<keyword evidence="2" id="KW-0378">Hydrolase</keyword>
<accession>A0ABS3Q4F6</accession>
<proteinExistence type="predicted"/>
<organism evidence="2 3">
    <name type="scientific">Thiomicrorhabdus marina</name>
    <dbReference type="NCBI Taxonomy" id="2818442"/>
    <lineage>
        <taxon>Bacteria</taxon>
        <taxon>Pseudomonadati</taxon>
        <taxon>Pseudomonadota</taxon>
        <taxon>Gammaproteobacteria</taxon>
        <taxon>Thiotrichales</taxon>
        <taxon>Piscirickettsiaceae</taxon>
        <taxon>Thiomicrorhabdus</taxon>
    </lineage>
</organism>
<dbReference type="RefSeq" id="WP_208148743.1">
    <property type="nucleotide sequence ID" value="NZ_JAGETV010000008.1"/>
</dbReference>
<protein>
    <submittedName>
        <fullName evidence="2">HNH endonuclease</fullName>
    </submittedName>
</protein>
<dbReference type="Pfam" id="PF13391">
    <property type="entry name" value="HNH_2"/>
    <property type="match status" value="1"/>
</dbReference>
<keyword evidence="2" id="KW-0540">Nuclease</keyword>